<dbReference type="AlphaFoldDB" id="A0A512AX87"/>
<dbReference type="OrthoDB" id="2111471at2"/>
<reference evidence="2 3" key="1">
    <citation type="submission" date="2019-07" db="EMBL/GenBank/DDBJ databases">
        <title>Whole genome shotgun sequence of Adhaeribacter aerolatus NBRC 106133.</title>
        <authorList>
            <person name="Hosoyama A."/>
            <person name="Uohara A."/>
            <person name="Ohji S."/>
            <person name="Ichikawa N."/>
        </authorList>
    </citation>
    <scope>NUCLEOTIDE SEQUENCE [LARGE SCALE GENOMIC DNA]</scope>
    <source>
        <strain evidence="2 3">NBRC 106133</strain>
    </source>
</reference>
<comment type="caution">
    <text evidence="2">The sequence shown here is derived from an EMBL/GenBank/DDBJ whole genome shotgun (WGS) entry which is preliminary data.</text>
</comment>
<gene>
    <name evidence="2" type="ORF">AAE02nite_19870</name>
</gene>
<evidence type="ECO:0000313" key="2">
    <source>
        <dbReference type="EMBL" id="GEO04323.1"/>
    </source>
</evidence>
<evidence type="ECO:0000259" key="1">
    <source>
        <dbReference type="Pfam" id="PF14321"/>
    </source>
</evidence>
<dbReference type="PROSITE" id="PS51257">
    <property type="entry name" value="PROKAR_LIPOPROTEIN"/>
    <property type="match status" value="1"/>
</dbReference>
<dbReference type="InterPro" id="IPR013784">
    <property type="entry name" value="Carb-bd-like_fold"/>
</dbReference>
<evidence type="ECO:0000313" key="3">
    <source>
        <dbReference type="Proteomes" id="UP000321532"/>
    </source>
</evidence>
<dbReference type="EMBL" id="BJYS01000013">
    <property type="protein sequence ID" value="GEO04323.1"/>
    <property type="molecule type" value="Genomic_DNA"/>
</dbReference>
<keyword evidence="3" id="KW-1185">Reference proteome</keyword>
<dbReference type="Pfam" id="PF14321">
    <property type="entry name" value="DUF4382"/>
    <property type="match status" value="1"/>
</dbReference>
<dbReference type="Gene3D" id="2.60.40.1120">
    <property type="entry name" value="Carboxypeptidase-like, regulatory domain"/>
    <property type="match status" value="1"/>
</dbReference>
<dbReference type="Proteomes" id="UP000321532">
    <property type="component" value="Unassembled WGS sequence"/>
</dbReference>
<accession>A0A512AX87</accession>
<dbReference type="InterPro" id="IPR025491">
    <property type="entry name" value="DUF4382"/>
</dbReference>
<sequence>MKIKHLLPFAFLALLGFSSCDKSSENGSAKLKISLTDAPGDYAAVNVDVIGVEINRQTTDAEASWEALTLLKPGVINLLSLSNGRQLLLASADLPAGSISQIRLKLGNNNTLVLKDGRTIALNTPSGQTSGLKLQINQDLKADVTYEILLDFDAAKSVVPRGNTGQYNLKPVIRTNTLAIKGGIRGKVTPAEAKPGILVLTAANDTIAGGFTDAATGDFIIKGISAGTYNVEFTATAPYKLKETKTVTVTNDNITEIGPVDLNNR</sequence>
<organism evidence="2 3">
    <name type="scientific">Adhaeribacter aerolatus</name>
    <dbReference type="NCBI Taxonomy" id="670289"/>
    <lineage>
        <taxon>Bacteria</taxon>
        <taxon>Pseudomonadati</taxon>
        <taxon>Bacteroidota</taxon>
        <taxon>Cytophagia</taxon>
        <taxon>Cytophagales</taxon>
        <taxon>Hymenobacteraceae</taxon>
        <taxon>Adhaeribacter</taxon>
    </lineage>
</organism>
<name>A0A512AX87_9BACT</name>
<proteinExistence type="predicted"/>
<feature type="domain" description="DUF4382" evidence="1">
    <location>
        <begin position="29"/>
        <end position="171"/>
    </location>
</feature>
<protein>
    <recommendedName>
        <fullName evidence="1">DUF4382 domain-containing protein</fullName>
    </recommendedName>
</protein>
<dbReference type="GO" id="GO:0030246">
    <property type="term" value="F:carbohydrate binding"/>
    <property type="evidence" value="ECO:0007669"/>
    <property type="project" value="InterPro"/>
</dbReference>
<dbReference type="SUPFAM" id="SSF49452">
    <property type="entry name" value="Starch-binding domain-like"/>
    <property type="match status" value="1"/>
</dbReference>
<dbReference type="RefSeq" id="WP_146897585.1">
    <property type="nucleotide sequence ID" value="NZ_BJYS01000013.1"/>
</dbReference>